<evidence type="ECO:0000259" key="2">
    <source>
        <dbReference type="Pfam" id="PF22893"/>
    </source>
</evidence>
<dbReference type="STRING" id="436010.A0A166RVU4"/>
<feature type="region of interest" description="Disordered" evidence="1">
    <location>
        <begin position="303"/>
        <end position="360"/>
    </location>
</feature>
<gene>
    <name evidence="3" type="ORF">FIBSPDRAFT_1039449</name>
</gene>
<evidence type="ECO:0000256" key="1">
    <source>
        <dbReference type="SAM" id="MobiDB-lite"/>
    </source>
</evidence>
<dbReference type="EMBL" id="KV417502">
    <property type="protein sequence ID" value="KZP28710.1"/>
    <property type="molecule type" value="Genomic_DNA"/>
</dbReference>
<reference evidence="3" key="1">
    <citation type="journal article" date="2016" name="Mol. Biol. Evol.">
        <title>Comparative Genomics of Early-Diverging Mushroom-Forming Fungi Provides Insights into the Origins of Lignocellulose Decay Capabilities.</title>
        <authorList>
            <person name="Nagy L.G."/>
            <person name="Riley R."/>
            <person name="Tritt A."/>
            <person name="Adam C."/>
            <person name="Daum C."/>
            <person name="Floudas D."/>
            <person name="Sun H."/>
            <person name="Yadav J.S."/>
            <person name="Pangilinan J."/>
            <person name="Larsson K.H."/>
            <person name="Matsuura K."/>
            <person name="Barry K."/>
            <person name="Labutti K."/>
            <person name="Kuo R."/>
            <person name="Ohm R.A."/>
            <person name="Bhattacharya S.S."/>
            <person name="Shirouzu T."/>
            <person name="Yoshinaga Y."/>
            <person name="Martin F.M."/>
            <person name="Grigoriev I.V."/>
            <person name="Hibbett D.S."/>
        </authorList>
    </citation>
    <scope>NUCLEOTIDE SEQUENCE [LARGE SCALE GENOMIC DNA]</scope>
    <source>
        <strain evidence="3">CBS 109695</strain>
    </source>
</reference>
<feature type="compositionally biased region" description="Basic and acidic residues" evidence="1">
    <location>
        <begin position="303"/>
        <end position="344"/>
    </location>
</feature>
<proteinExistence type="predicted"/>
<feature type="domain" description="Ubiquitin-like" evidence="2">
    <location>
        <begin position="144"/>
        <end position="223"/>
    </location>
</feature>
<name>A0A166RVU4_9AGAM</name>
<evidence type="ECO:0000313" key="3">
    <source>
        <dbReference type="EMBL" id="KZP28710.1"/>
    </source>
</evidence>
<dbReference type="InterPro" id="IPR054464">
    <property type="entry name" value="ULD_fung"/>
</dbReference>
<sequence length="563" mass="62446">MGDIQTNWETASLSTMESEKVGNKTTVIFNARYAHRISGEIVNNVNGNITIGDYTNFNISNVTVTQDEVPENPGGTYPSGPPLNQLTINTIHFPTVALSLDVQQHNPRVALPELEQVAGMEARAELANLHVLLQQELTSLQHQKADTVIVVDHLGRSLHVPTIFCDSFQDFHVVIAGFCRDTEGGSPIQRGKYRILSSEDDHVINPSEFSTALQPGMTVKICIERPGEGHGIEQNICPRCNYANSKVFTANGWVNCEKCSSRFQFFPKDDITITPADQYADNGSTLDERRLFRRIRVLRDTSRGNDANFGEKAETEKDVEAGEKAEADKDVEAGESTKNDKDTEAGEPCDTDNNDVGAAGMKEGQYDDALSVIGTEMEQWQEVTRLQPRIHNPADPVTLRQAFRVDSTLGFKKSTLGVTDIGCDYFSQAIEIIACCHKMDIGDRPALVPKLKGVYRTVQDALDAATGKRPRGYRSKVDAGAAFYGVWQLLRERSSDFNLHAQEIKEQQWCALVNDVKTQARQLPIMKRFEVKKAHPPGEAVKLEIFLGASHLTGSQRWTQHGD</sequence>
<protein>
    <recommendedName>
        <fullName evidence="2">Ubiquitin-like domain-containing protein</fullName>
    </recommendedName>
</protein>
<dbReference type="AlphaFoldDB" id="A0A166RVU4"/>
<accession>A0A166RVU4</accession>
<organism evidence="3">
    <name type="scientific">Athelia psychrophila</name>
    <dbReference type="NCBI Taxonomy" id="1759441"/>
    <lineage>
        <taxon>Eukaryota</taxon>
        <taxon>Fungi</taxon>
        <taxon>Dikarya</taxon>
        <taxon>Basidiomycota</taxon>
        <taxon>Agaricomycotina</taxon>
        <taxon>Agaricomycetes</taxon>
        <taxon>Agaricomycetidae</taxon>
        <taxon>Atheliales</taxon>
        <taxon>Atheliaceae</taxon>
        <taxon>Athelia</taxon>
    </lineage>
</organism>
<dbReference type="Pfam" id="PF22893">
    <property type="entry name" value="ULD_2"/>
    <property type="match status" value="1"/>
</dbReference>